<dbReference type="Pfam" id="PF22936">
    <property type="entry name" value="Pol_BBD"/>
    <property type="match status" value="1"/>
</dbReference>
<dbReference type="InterPro" id="IPR036397">
    <property type="entry name" value="RNaseH_sf"/>
</dbReference>
<reference evidence="4" key="1">
    <citation type="journal article" date="2012" name="Nat. Biotechnol.">
        <title>Draft genome sequence of pigeonpea (Cajanus cajan), an orphan legume crop of resource-poor farmers.</title>
        <authorList>
            <person name="Varshney R.K."/>
            <person name="Chen W."/>
            <person name="Li Y."/>
            <person name="Bharti A.K."/>
            <person name="Saxena R.K."/>
            <person name="Schlueter J.A."/>
            <person name="Donoghue M.T."/>
            <person name="Azam S."/>
            <person name="Fan G."/>
            <person name="Whaley A.M."/>
            <person name="Farmer A.D."/>
            <person name="Sheridan J."/>
            <person name="Iwata A."/>
            <person name="Tuteja R."/>
            <person name="Penmetsa R.V."/>
            <person name="Wu W."/>
            <person name="Upadhyaya H.D."/>
            <person name="Yang S.P."/>
            <person name="Shah T."/>
            <person name="Saxena K.B."/>
            <person name="Michael T."/>
            <person name="McCombie W.R."/>
            <person name="Yang B."/>
            <person name="Zhang G."/>
            <person name="Yang H."/>
            <person name="Wang J."/>
            <person name="Spillane C."/>
            <person name="Cook D.R."/>
            <person name="May G.D."/>
            <person name="Xu X."/>
            <person name="Jackson S.A."/>
        </authorList>
    </citation>
    <scope>NUCLEOTIDE SEQUENCE [LARGE SCALE GENOMIC DNA]</scope>
</reference>
<dbReference type="Proteomes" id="UP000075243">
    <property type="component" value="Unassembled WGS sequence"/>
</dbReference>
<feature type="domain" description="Integrase catalytic" evidence="3">
    <location>
        <begin position="223"/>
        <end position="390"/>
    </location>
</feature>
<dbReference type="GO" id="GO:0006508">
    <property type="term" value="P:proteolysis"/>
    <property type="evidence" value="ECO:0007669"/>
    <property type="project" value="UniProtKB-KW"/>
</dbReference>
<dbReference type="PANTHER" id="PTHR42648:SF26">
    <property type="entry name" value="INTEGRASE CATALYTIC DOMAIN-CONTAINING PROTEIN"/>
    <property type="match status" value="1"/>
</dbReference>
<dbReference type="AlphaFoldDB" id="A0A151RSF6"/>
<dbReference type="Gene3D" id="3.30.420.10">
    <property type="entry name" value="Ribonuclease H-like superfamily/Ribonuclease H"/>
    <property type="match status" value="1"/>
</dbReference>
<name>A0A151RSF6_CAJCA</name>
<keyword evidence="5" id="KW-1185">Reference proteome</keyword>
<feature type="compositionally biased region" description="Basic and acidic residues" evidence="2">
    <location>
        <begin position="552"/>
        <end position="561"/>
    </location>
</feature>
<dbReference type="InterPro" id="IPR012337">
    <property type="entry name" value="RNaseH-like_sf"/>
</dbReference>
<dbReference type="GO" id="GO:0008233">
    <property type="term" value="F:peptidase activity"/>
    <property type="evidence" value="ECO:0007669"/>
    <property type="project" value="UniProtKB-KW"/>
</dbReference>
<keyword evidence="1" id="KW-0645">Protease</keyword>
<evidence type="ECO:0000256" key="2">
    <source>
        <dbReference type="SAM" id="MobiDB-lite"/>
    </source>
</evidence>
<evidence type="ECO:0000313" key="4">
    <source>
        <dbReference type="EMBL" id="KYP45480.1"/>
    </source>
</evidence>
<feature type="compositionally biased region" description="Polar residues" evidence="2">
    <location>
        <begin position="576"/>
        <end position="591"/>
    </location>
</feature>
<dbReference type="InterPro" id="IPR025724">
    <property type="entry name" value="GAG-pre-integrase_dom"/>
</dbReference>
<sequence>MGHIAKICWWVPKKPTQSDDIPQALATLTLDNTITETEWTSDTGASNHMIGKPSMLNNIQKYSGTNSVFIGDGSSLPILGTGDSFIKQRNVTLPLHDVLLVPSLTKNLLSISQLTKQFPVNCEFSNVDFCVKERETGKPMITGRRKDDLYVLSPSPELHYSHRFKSGSADTWHQRLGHPQTIALQLLKNKGLIHVVGKVKSEHLCDSCQLGKLNKLLFSSSKHSSSTIFEKIHCDLWGPAPILSIGKFRYYACLVDDFSKYTWIIPLHQKSDFFPTYISFEQYVKKQFNKEINIFHSDGGGEFINSKLSNHFTLTSIVHQVSCPYTPEQTGMVERRRRIIRELGMTLLFHSGAPLFLWVEAFITAVHLINRLPSSSLNFETPYFALHGTHPDYTSLRVFGSKCFPYTWDTRRHKFDPKTTICVFVGYSDKYKGYKCFHPPSKKFFISRHVVFDELIFPYKKPTSQNNAPPTTQHVISIFDSWLPHTNFDSCADFSASPSTSPCLSPLPTTLIHSPTAHLPVAACLPSINPLPSSLDQLGTTHESITQPEQTPHPEIEHHEYSTQPSQSEHVLEFGSPTSPSSHEPVSSTQT</sequence>
<evidence type="ECO:0000256" key="1">
    <source>
        <dbReference type="ARBA" id="ARBA00022670"/>
    </source>
</evidence>
<accession>A0A151RSF6</accession>
<dbReference type="PROSITE" id="PS50994">
    <property type="entry name" value="INTEGRASE"/>
    <property type="match status" value="1"/>
</dbReference>
<dbReference type="Pfam" id="PF25597">
    <property type="entry name" value="SH3_retrovirus"/>
    <property type="match status" value="1"/>
</dbReference>
<organism evidence="4 5">
    <name type="scientific">Cajanus cajan</name>
    <name type="common">Pigeon pea</name>
    <name type="synonym">Cajanus indicus</name>
    <dbReference type="NCBI Taxonomy" id="3821"/>
    <lineage>
        <taxon>Eukaryota</taxon>
        <taxon>Viridiplantae</taxon>
        <taxon>Streptophyta</taxon>
        <taxon>Embryophyta</taxon>
        <taxon>Tracheophyta</taxon>
        <taxon>Spermatophyta</taxon>
        <taxon>Magnoliopsida</taxon>
        <taxon>eudicotyledons</taxon>
        <taxon>Gunneridae</taxon>
        <taxon>Pentapetalae</taxon>
        <taxon>rosids</taxon>
        <taxon>fabids</taxon>
        <taxon>Fabales</taxon>
        <taxon>Fabaceae</taxon>
        <taxon>Papilionoideae</taxon>
        <taxon>50 kb inversion clade</taxon>
        <taxon>NPAAA clade</taxon>
        <taxon>indigoferoid/millettioid clade</taxon>
        <taxon>Phaseoleae</taxon>
        <taxon>Cajanus</taxon>
    </lineage>
</organism>
<keyword evidence="1" id="KW-0378">Hydrolase</keyword>
<gene>
    <name evidence="4" type="ORF">KK1_033001</name>
</gene>
<dbReference type="GO" id="GO:0003676">
    <property type="term" value="F:nucleic acid binding"/>
    <property type="evidence" value="ECO:0007669"/>
    <property type="project" value="InterPro"/>
</dbReference>
<feature type="compositionally biased region" description="Polar residues" evidence="2">
    <location>
        <begin position="535"/>
        <end position="550"/>
    </location>
</feature>
<dbReference type="Pfam" id="PF13976">
    <property type="entry name" value="gag_pre-integrs"/>
    <property type="match status" value="1"/>
</dbReference>
<dbReference type="OMA" id="ECKHRNI"/>
<dbReference type="InterPro" id="IPR057670">
    <property type="entry name" value="SH3_retrovirus"/>
</dbReference>
<dbReference type="GO" id="GO:0015074">
    <property type="term" value="P:DNA integration"/>
    <property type="evidence" value="ECO:0007669"/>
    <property type="project" value="InterPro"/>
</dbReference>
<protein>
    <submittedName>
        <fullName evidence="4">Retrovirus-related Pol polyprotein from transposon TNT 1-94</fullName>
    </submittedName>
</protein>
<dbReference type="Pfam" id="PF00665">
    <property type="entry name" value="rve"/>
    <property type="match status" value="1"/>
</dbReference>
<dbReference type="Gramene" id="C.cajan_34618.t">
    <property type="protein sequence ID" value="C.cajan_34618.t.cds1"/>
    <property type="gene ID" value="C.cajan_34618"/>
</dbReference>
<dbReference type="InterPro" id="IPR054722">
    <property type="entry name" value="PolX-like_BBD"/>
</dbReference>
<dbReference type="InterPro" id="IPR039537">
    <property type="entry name" value="Retrotran_Ty1/copia-like"/>
</dbReference>
<dbReference type="PANTHER" id="PTHR42648">
    <property type="entry name" value="TRANSPOSASE, PUTATIVE-RELATED"/>
    <property type="match status" value="1"/>
</dbReference>
<evidence type="ECO:0000259" key="3">
    <source>
        <dbReference type="PROSITE" id="PS50994"/>
    </source>
</evidence>
<proteinExistence type="predicted"/>
<dbReference type="EMBL" id="KQ483590">
    <property type="protein sequence ID" value="KYP45480.1"/>
    <property type="molecule type" value="Genomic_DNA"/>
</dbReference>
<dbReference type="SUPFAM" id="SSF53098">
    <property type="entry name" value="Ribonuclease H-like"/>
    <property type="match status" value="1"/>
</dbReference>
<feature type="region of interest" description="Disordered" evidence="2">
    <location>
        <begin position="535"/>
        <end position="591"/>
    </location>
</feature>
<dbReference type="InterPro" id="IPR001584">
    <property type="entry name" value="Integrase_cat-core"/>
</dbReference>
<evidence type="ECO:0000313" key="5">
    <source>
        <dbReference type="Proteomes" id="UP000075243"/>
    </source>
</evidence>